<dbReference type="Gramene" id="ORUFI06G11090.1">
    <property type="protein sequence ID" value="ORUFI06G11090.1"/>
    <property type="gene ID" value="ORUFI06G11090"/>
</dbReference>
<protein>
    <submittedName>
        <fullName evidence="2">Uncharacterized protein</fullName>
    </submittedName>
</protein>
<reference evidence="3" key="1">
    <citation type="submission" date="2013-06" db="EMBL/GenBank/DDBJ databases">
        <authorList>
            <person name="Zhao Q."/>
        </authorList>
    </citation>
    <scope>NUCLEOTIDE SEQUENCE</scope>
    <source>
        <strain evidence="3">cv. W1943</strain>
    </source>
</reference>
<dbReference type="HOGENOM" id="CLU_2403501_0_0_1"/>
<dbReference type="AlphaFoldDB" id="A0A0E0PWA6"/>
<keyword evidence="3" id="KW-1185">Reference proteome</keyword>
<feature type="region of interest" description="Disordered" evidence="1">
    <location>
        <begin position="48"/>
        <end position="93"/>
    </location>
</feature>
<name>A0A0E0PWA6_ORYRU</name>
<sequence>MTDRVAQREQIWRVAPMSNAEYAKHIPPSSPRPGVALLLVAVAGRRRSRVARNPESLPAAYSPRASASSSISGAPPSCRSADPPSVLKPALDT</sequence>
<organism evidence="2 3">
    <name type="scientific">Oryza rufipogon</name>
    <name type="common">Brownbeard rice</name>
    <name type="synonym">Asian wild rice</name>
    <dbReference type="NCBI Taxonomy" id="4529"/>
    <lineage>
        <taxon>Eukaryota</taxon>
        <taxon>Viridiplantae</taxon>
        <taxon>Streptophyta</taxon>
        <taxon>Embryophyta</taxon>
        <taxon>Tracheophyta</taxon>
        <taxon>Spermatophyta</taxon>
        <taxon>Magnoliopsida</taxon>
        <taxon>Liliopsida</taxon>
        <taxon>Poales</taxon>
        <taxon>Poaceae</taxon>
        <taxon>BOP clade</taxon>
        <taxon>Oryzoideae</taxon>
        <taxon>Oryzeae</taxon>
        <taxon>Oryzinae</taxon>
        <taxon>Oryza</taxon>
    </lineage>
</organism>
<reference evidence="2" key="2">
    <citation type="submission" date="2015-06" db="UniProtKB">
        <authorList>
            <consortium name="EnsemblPlants"/>
        </authorList>
    </citation>
    <scope>IDENTIFICATION</scope>
</reference>
<feature type="compositionally biased region" description="Low complexity" evidence="1">
    <location>
        <begin position="56"/>
        <end position="77"/>
    </location>
</feature>
<evidence type="ECO:0000313" key="3">
    <source>
        <dbReference type="Proteomes" id="UP000008022"/>
    </source>
</evidence>
<dbReference type="EnsemblPlants" id="ORUFI06G11090.1">
    <property type="protein sequence ID" value="ORUFI06G11090.1"/>
    <property type="gene ID" value="ORUFI06G11090"/>
</dbReference>
<evidence type="ECO:0000313" key="2">
    <source>
        <dbReference type="EnsemblPlants" id="ORUFI06G11090.1"/>
    </source>
</evidence>
<dbReference type="Proteomes" id="UP000008022">
    <property type="component" value="Unassembled WGS sequence"/>
</dbReference>
<evidence type="ECO:0000256" key="1">
    <source>
        <dbReference type="SAM" id="MobiDB-lite"/>
    </source>
</evidence>
<accession>A0A0E0PWA6</accession>
<proteinExistence type="predicted"/>